<dbReference type="EMBL" id="CP054139">
    <property type="protein sequence ID" value="QKJ30781.1"/>
    <property type="molecule type" value="Genomic_DNA"/>
</dbReference>
<feature type="domain" description="UBP-type" evidence="1">
    <location>
        <begin position="5"/>
        <end position="90"/>
    </location>
</feature>
<dbReference type="InterPro" id="IPR001607">
    <property type="entry name" value="Znf_UBP"/>
</dbReference>
<proteinExistence type="predicted"/>
<dbReference type="SUPFAM" id="SSF57850">
    <property type="entry name" value="RING/U-box"/>
    <property type="match status" value="1"/>
</dbReference>
<evidence type="ECO:0000313" key="2">
    <source>
        <dbReference type="EMBL" id="QKJ30781.1"/>
    </source>
</evidence>
<reference evidence="2 3" key="1">
    <citation type="submission" date="2020-05" db="EMBL/GenBank/DDBJ databases">
        <title>Mucilaginibacter mali sp. nov.</title>
        <authorList>
            <person name="Kim H.S."/>
            <person name="Lee K.C."/>
            <person name="Suh M.K."/>
            <person name="Kim J.-S."/>
            <person name="Han K.-I."/>
            <person name="Eom M.K."/>
            <person name="Shin Y.K."/>
            <person name="Lee J.-S."/>
        </authorList>
    </citation>
    <scope>NUCLEOTIDE SEQUENCE [LARGE SCALE GENOMIC DNA]</scope>
    <source>
        <strain evidence="2 3">G2-14</strain>
    </source>
</reference>
<name>A0A7D4UM79_9SPHI</name>
<dbReference type="InterPro" id="IPR013083">
    <property type="entry name" value="Znf_RING/FYVE/PHD"/>
</dbReference>
<gene>
    <name evidence="2" type="ORF">HQ865_13815</name>
</gene>
<evidence type="ECO:0000313" key="3">
    <source>
        <dbReference type="Proteomes" id="UP000505355"/>
    </source>
</evidence>
<dbReference type="PROSITE" id="PS50271">
    <property type="entry name" value="ZF_UBP"/>
    <property type="match status" value="1"/>
</dbReference>
<dbReference type="Proteomes" id="UP000505355">
    <property type="component" value="Chromosome"/>
</dbReference>
<dbReference type="Gene3D" id="3.30.40.10">
    <property type="entry name" value="Zinc/RING finger domain, C3HC4 (zinc finger)"/>
    <property type="match status" value="1"/>
</dbReference>
<protein>
    <submittedName>
        <fullName evidence="2">UBP-type zinc finger domain-containing protein</fullName>
    </submittedName>
</protein>
<dbReference type="RefSeq" id="WP_173415452.1">
    <property type="nucleotide sequence ID" value="NZ_CP054139.1"/>
</dbReference>
<evidence type="ECO:0000259" key="1">
    <source>
        <dbReference type="PROSITE" id="PS50271"/>
    </source>
</evidence>
<dbReference type="AlphaFoldDB" id="A0A7D4UM79"/>
<dbReference type="InterPro" id="IPR013087">
    <property type="entry name" value="Znf_C2H2_type"/>
</dbReference>
<dbReference type="KEGG" id="mmab:HQ865_13815"/>
<keyword evidence="3" id="KW-1185">Reference proteome</keyword>
<dbReference type="GO" id="GO:0008270">
    <property type="term" value="F:zinc ion binding"/>
    <property type="evidence" value="ECO:0007669"/>
    <property type="project" value="InterPro"/>
</dbReference>
<dbReference type="PROSITE" id="PS00028">
    <property type="entry name" value="ZINC_FINGER_C2H2_1"/>
    <property type="match status" value="1"/>
</dbReference>
<accession>A0A7D4UM79</accession>
<dbReference type="Pfam" id="PF02148">
    <property type="entry name" value="zf-UBP"/>
    <property type="match status" value="1"/>
</dbReference>
<organism evidence="2 3">
    <name type="scientific">Mucilaginibacter mali</name>
    <dbReference type="NCBI Taxonomy" id="2740462"/>
    <lineage>
        <taxon>Bacteria</taxon>
        <taxon>Pseudomonadati</taxon>
        <taxon>Bacteroidota</taxon>
        <taxon>Sphingobacteriia</taxon>
        <taxon>Sphingobacteriales</taxon>
        <taxon>Sphingobacteriaceae</taxon>
        <taxon>Mucilaginibacter</taxon>
    </lineage>
</organism>
<sequence>MAQKEICNHIKDLTTLQVADELVCEICIKNHGRWVHLRTCQTCGVTLCCDDSPMKHMTAHHHETGHPVISSAQPGERWLWCYPDEVFAEY</sequence>